<proteinExistence type="predicted"/>
<keyword evidence="2" id="KW-0812">Transmembrane</keyword>
<comment type="caution">
    <text evidence="4">The sequence shown here is derived from an EMBL/GenBank/DDBJ whole genome shotgun (WGS) entry which is preliminary data.</text>
</comment>
<name>A0A940WZD4_9GAMM</name>
<dbReference type="RefSeq" id="WP_210534686.1">
    <property type="nucleotide sequence ID" value="NZ_JAGKTC010000001.1"/>
</dbReference>
<dbReference type="PRINTS" id="PR01490">
    <property type="entry name" value="RTXTOXIND"/>
</dbReference>
<evidence type="ECO:0000313" key="5">
    <source>
        <dbReference type="Proteomes" id="UP000673447"/>
    </source>
</evidence>
<dbReference type="PANTHER" id="PTHR30386:SF28">
    <property type="entry name" value="EXPORTED PROTEIN"/>
    <property type="match status" value="1"/>
</dbReference>
<sequence length="421" mass="45668">MTQGLFRKEVLEAKRTSWLGGISLAQPIGLWVLTGVAAAVASTIVLFLALGTYTRRSHVVGQLVPDRGLSTVVAPTAGIVGRLYQEEGAQVGAGSPLARIDVPRVTASGSDALAVIREGLRTRSSSLVDLGRSQVTQIDVQMAGAVRQLTAARRELAQIENEITSRREQVRIGNETVSRYKSVAEQKYVSQVSLAQQQQSVLDLLNAQQALERQATSLRRNIAQLEQSIHELPTQRDASLAATRRDLAALDQERVQQEANGELRVDAPVGGLVASRLAEPGQAVQAGQPLMTLLPSNSKLQAQLLVPSRAIGFVEPGDKVFLRYQAYPYQKFGHYQGQVVRISRSALGSGELGALIGNADFSEPFYRITVSLAKQAVTAYGKPEPLKPGMLVDADILGEKRRLIEWVFEPLYSLKGKFANV</sequence>
<feature type="coiled-coil region" evidence="1">
    <location>
        <begin position="194"/>
        <end position="260"/>
    </location>
</feature>
<keyword evidence="1" id="KW-0175">Coiled coil</keyword>
<protein>
    <submittedName>
        <fullName evidence="4">HlyD family efflux transporter periplasmic adaptor subunit</fullName>
    </submittedName>
</protein>
<keyword evidence="5" id="KW-1185">Reference proteome</keyword>
<dbReference type="PANTHER" id="PTHR30386">
    <property type="entry name" value="MEMBRANE FUSION SUBUNIT OF EMRAB-TOLC MULTIDRUG EFFLUX PUMP"/>
    <property type="match status" value="1"/>
</dbReference>
<evidence type="ECO:0000256" key="2">
    <source>
        <dbReference type="SAM" id="Phobius"/>
    </source>
</evidence>
<feature type="domain" description="AprE-like beta-barrel" evidence="3">
    <location>
        <begin position="302"/>
        <end position="397"/>
    </location>
</feature>
<evidence type="ECO:0000313" key="4">
    <source>
        <dbReference type="EMBL" id="MBP3982796.1"/>
    </source>
</evidence>
<feature type="coiled-coil region" evidence="1">
    <location>
        <begin position="142"/>
        <end position="169"/>
    </location>
</feature>
<dbReference type="Proteomes" id="UP000673447">
    <property type="component" value="Unassembled WGS sequence"/>
</dbReference>
<organism evidence="4 5">
    <name type="scientific">Pseudoxanthomonas helianthi</name>
    <dbReference type="NCBI Taxonomy" id="1453541"/>
    <lineage>
        <taxon>Bacteria</taxon>
        <taxon>Pseudomonadati</taxon>
        <taxon>Pseudomonadota</taxon>
        <taxon>Gammaproteobacteria</taxon>
        <taxon>Lysobacterales</taxon>
        <taxon>Lysobacteraceae</taxon>
        <taxon>Pseudoxanthomonas</taxon>
    </lineage>
</organism>
<dbReference type="InterPro" id="IPR058982">
    <property type="entry name" value="Beta-barrel_AprE"/>
</dbReference>
<gene>
    <name evidence="4" type="ORF">J5837_00045</name>
</gene>
<evidence type="ECO:0000256" key="1">
    <source>
        <dbReference type="SAM" id="Coils"/>
    </source>
</evidence>
<reference evidence="4" key="1">
    <citation type="journal article" date="2016" name="Int. J. Syst. Evol. Microbiol.">
        <title>Pseudoxanthomonas helianthi sp. nov., isolated from roots of Jerusalem artichoke (Helianthus tuberosus).</title>
        <authorList>
            <person name="Kittiwongwattana C."/>
            <person name="Thawai C."/>
        </authorList>
    </citation>
    <scope>NUCLEOTIDE SEQUENCE</scope>
    <source>
        <strain evidence="4">110414</strain>
    </source>
</reference>
<dbReference type="InterPro" id="IPR050739">
    <property type="entry name" value="MFP"/>
</dbReference>
<dbReference type="AlphaFoldDB" id="A0A940WZD4"/>
<dbReference type="EMBL" id="JAGKTC010000001">
    <property type="protein sequence ID" value="MBP3982796.1"/>
    <property type="molecule type" value="Genomic_DNA"/>
</dbReference>
<keyword evidence="2" id="KW-0472">Membrane</keyword>
<evidence type="ECO:0000259" key="3">
    <source>
        <dbReference type="Pfam" id="PF26002"/>
    </source>
</evidence>
<feature type="transmembrane region" description="Helical" evidence="2">
    <location>
        <begin position="28"/>
        <end position="50"/>
    </location>
</feature>
<reference evidence="4" key="2">
    <citation type="submission" date="2021-03" db="EMBL/GenBank/DDBJ databases">
        <authorList>
            <person name="Cao W."/>
        </authorList>
    </citation>
    <scope>NUCLEOTIDE SEQUENCE</scope>
    <source>
        <strain evidence="4">110414</strain>
    </source>
</reference>
<dbReference type="Pfam" id="PF26002">
    <property type="entry name" value="Beta-barrel_AprE"/>
    <property type="match status" value="1"/>
</dbReference>
<dbReference type="Gene3D" id="2.40.50.100">
    <property type="match status" value="1"/>
</dbReference>
<keyword evidence="2" id="KW-1133">Transmembrane helix</keyword>
<accession>A0A940WZD4</accession>